<evidence type="ECO:0000256" key="6">
    <source>
        <dbReference type="SAM" id="MobiDB-lite"/>
    </source>
</evidence>
<evidence type="ECO:0000256" key="3">
    <source>
        <dbReference type="ARBA" id="ARBA00023143"/>
    </source>
</evidence>
<gene>
    <name evidence="4 7" type="primary">fliE</name>
    <name evidence="7" type="ORF">IPV69_00585</name>
</gene>
<dbReference type="KEGG" id="hbs:IPV69_00585"/>
<reference evidence="7 8" key="1">
    <citation type="submission" date="2020-10" db="EMBL/GenBank/DDBJ databases">
        <title>Wide distribution of Phycisphaera-like planctomycetes from WD2101 soil group in peatlands and genome analysis of the first cultivated representative.</title>
        <authorList>
            <person name="Dedysh S.N."/>
            <person name="Beletsky A.V."/>
            <person name="Ivanova A."/>
            <person name="Kulichevskaya I.S."/>
            <person name="Suzina N.E."/>
            <person name="Philippov D.A."/>
            <person name="Rakitin A.L."/>
            <person name="Mardanov A.V."/>
            <person name="Ravin N.V."/>
        </authorList>
    </citation>
    <scope>NUCLEOTIDE SEQUENCE [LARGE SCALE GENOMIC DNA]</scope>
    <source>
        <strain evidence="7 8">M1803</strain>
    </source>
</reference>
<dbReference type="EMBL" id="CP063458">
    <property type="protein sequence ID" value="QOV89905.1"/>
    <property type="molecule type" value="Genomic_DNA"/>
</dbReference>
<evidence type="ECO:0000256" key="2">
    <source>
        <dbReference type="ARBA" id="ARBA00009272"/>
    </source>
</evidence>
<evidence type="ECO:0000313" key="7">
    <source>
        <dbReference type="EMBL" id="QOV89905.1"/>
    </source>
</evidence>
<sequence length="99" mass="10342">MINGIDPNFAAGKLGGSTPTSKPTSGSSGFADVLKGHIEEVSKLQQDASKAVEDLATGRTENVAGVMTAMEKSDIAFKTLLAIRAKLMDAYDEIKNIGV</sequence>
<feature type="compositionally biased region" description="Low complexity" evidence="6">
    <location>
        <begin position="16"/>
        <end position="29"/>
    </location>
</feature>
<evidence type="ECO:0000313" key="8">
    <source>
        <dbReference type="Proteomes" id="UP000593765"/>
    </source>
</evidence>
<dbReference type="PRINTS" id="PR01006">
    <property type="entry name" value="FLGHOOKFLIE"/>
</dbReference>
<dbReference type="GO" id="GO:0009425">
    <property type="term" value="C:bacterial-type flagellum basal body"/>
    <property type="evidence" value="ECO:0007669"/>
    <property type="project" value="UniProtKB-SubCell"/>
</dbReference>
<evidence type="ECO:0000256" key="5">
    <source>
        <dbReference type="NCBIfam" id="TIGR00205"/>
    </source>
</evidence>
<dbReference type="PANTHER" id="PTHR34653:SF1">
    <property type="entry name" value="FLAGELLAR HOOK-BASAL BODY COMPLEX PROTEIN FLIE"/>
    <property type="match status" value="1"/>
</dbReference>
<keyword evidence="7" id="KW-0969">Cilium</keyword>
<dbReference type="InterPro" id="IPR001624">
    <property type="entry name" value="FliE"/>
</dbReference>
<evidence type="ECO:0000256" key="4">
    <source>
        <dbReference type="HAMAP-Rule" id="MF_00724"/>
    </source>
</evidence>
<protein>
    <recommendedName>
        <fullName evidence="4 5">Flagellar hook-basal body complex protein FliE</fullName>
    </recommendedName>
</protein>
<keyword evidence="7" id="KW-0282">Flagellum</keyword>
<evidence type="ECO:0000256" key="1">
    <source>
        <dbReference type="ARBA" id="ARBA00004117"/>
    </source>
</evidence>
<dbReference type="GO" id="GO:0071973">
    <property type="term" value="P:bacterial-type flagellum-dependent cell motility"/>
    <property type="evidence" value="ECO:0007669"/>
    <property type="project" value="InterPro"/>
</dbReference>
<dbReference type="AlphaFoldDB" id="A0A7M2WWN2"/>
<dbReference type="GO" id="GO:0003774">
    <property type="term" value="F:cytoskeletal motor activity"/>
    <property type="evidence" value="ECO:0007669"/>
    <property type="project" value="InterPro"/>
</dbReference>
<dbReference type="RefSeq" id="WP_206292966.1">
    <property type="nucleotide sequence ID" value="NZ_CP063458.1"/>
</dbReference>
<keyword evidence="7" id="KW-0966">Cell projection</keyword>
<comment type="subcellular location">
    <subcellularLocation>
        <location evidence="1 4">Bacterial flagellum basal body</location>
    </subcellularLocation>
</comment>
<organism evidence="7 8">
    <name type="scientific">Humisphaera borealis</name>
    <dbReference type="NCBI Taxonomy" id="2807512"/>
    <lineage>
        <taxon>Bacteria</taxon>
        <taxon>Pseudomonadati</taxon>
        <taxon>Planctomycetota</taxon>
        <taxon>Phycisphaerae</taxon>
        <taxon>Tepidisphaerales</taxon>
        <taxon>Tepidisphaeraceae</taxon>
        <taxon>Humisphaera</taxon>
    </lineage>
</organism>
<keyword evidence="8" id="KW-1185">Reference proteome</keyword>
<dbReference type="Pfam" id="PF02049">
    <property type="entry name" value="FliE"/>
    <property type="match status" value="1"/>
</dbReference>
<name>A0A7M2WWN2_9BACT</name>
<dbReference type="NCBIfam" id="TIGR00205">
    <property type="entry name" value="fliE"/>
    <property type="match status" value="1"/>
</dbReference>
<proteinExistence type="inferred from homology"/>
<accession>A0A7M2WWN2</accession>
<dbReference type="PANTHER" id="PTHR34653">
    <property type="match status" value="1"/>
</dbReference>
<keyword evidence="3 4" id="KW-0975">Bacterial flagellum</keyword>
<feature type="region of interest" description="Disordered" evidence="6">
    <location>
        <begin position="1"/>
        <end position="31"/>
    </location>
</feature>
<dbReference type="GO" id="GO:0005198">
    <property type="term" value="F:structural molecule activity"/>
    <property type="evidence" value="ECO:0007669"/>
    <property type="project" value="UniProtKB-UniRule"/>
</dbReference>
<dbReference type="Proteomes" id="UP000593765">
    <property type="component" value="Chromosome"/>
</dbReference>
<comment type="similarity">
    <text evidence="2 4">Belongs to the FliE family.</text>
</comment>
<dbReference type="HAMAP" id="MF_00724">
    <property type="entry name" value="FliE"/>
    <property type="match status" value="1"/>
</dbReference>